<dbReference type="Proteomes" id="UP000309997">
    <property type="component" value="Unassembled WGS sequence"/>
</dbReference>
<accession>A0ACC4AV59</accession>
<keyword evidence="2" id="KW-1185">Reference proteome</keyword>
<evidence type="ECO:0000313" key="1">
    <source>
        <dbReference type="EMBL" id="KAL3570115.1"/>
    </source>
</evidence>
<name>A0ACC4AV59_POPAL</name>
<organism evidence="1 2">
    <name type="scientific">Populus alba</name>
    <name type="common">White poplar</name>
    <dbReference type="NCBI Taxonomy" id="43335"/>
    <lineage>
        <taxon>Eukaryota</taxon>
        <taxon>Viridiplantae</taxon>
        <taxon>Streptophyta</taxon>
        <taxon>Embryophyta</taxon>
        <taxon>Tracheophyta</taxon>
        <taxon>Spermatophyta</taxon>
        <taxon>Magnoliopsida</taxon>
        <taxon>eudicotyledons</taxon>
        <taxon>Gunneridae</taxon>
        <taxon>Pentapetalae</taxon>
        <taxon>rosids</taxon>
        <taxon>fabids</taxon>
        <taxon>Malpighiales</taxon>
        <taxon>Salicaceae</taxon>
        <taxon>Saliceae</taxon>
        <taxon>Populus</taxon>
    </lineage>
</organism>
<dbReference type="EMBL" id="RCHU02000015">
    <property type="protein sequence ID" value="KAL3570115.1"/>
    <property type="molecule type" value="Genomic_DNA"/>
</dbReference>
<comment type="caution">
    <text evidence="1">The sequence shown here is derived from an EMBL/GenBank/DDBJ whole genome shotgun (WGS) entry which is preliminary data.</text>
</comment>
<protein>
    <submittedName>
        <fullName evidence="1">Uncharacterized protein</fullName>
    </submittedName>
</protein>
<sequence>MSSSNKPHYEADSNKVFYEEDKNSWTFKPRGFSIIWGNDKRYWNLPDQTSSDEIPAELVQVCWLELTGTTKDPLKEGKYKIKFEVSMKSDAFGWSGCPVFMMAKLGKKGRYRWSKVDLSDVSKDKKSVTSDFVIDVSKETDDTKLYFVHRTLNYDMDYDQRSEALSGPHWKGDGSSISSDKACPATCRVPAKALNIMWGNDPRFWQWIKLSEVETRSVGFDEGARLLQVNWIEVTGKLPTTMFNVASATNYEVYYVMKFQVDAFGWHSVPIKFRVRLNGQETVKNFVLESYKEKHDVWHEICGGEFTVSKNAAGVVEFGMFEVKSEWWKGSVVLAGIKIKPKEGWSHDDVSHSQQTREETSYSQPMHIEETSTEAKLGETKLKRVEKEAESKAPSGSTGESSSNRRSSCQLSFQESSLFPSLNHNFSYESDVSVDVTGLLDACWLEIYKKFNTRMLSPDILYEVVLVVKLKDPAYGWGVPSECLTSYPK</sequence>
<gene>
    <name evidence="1" type="ORF">D5086_027364</name>
</gene>
<evidence type="ECO:0000313" key="2">
    <source>
        <dbReference type="Proteomes" id="UP000309997"/>
    </source>
</evidence>
<proteinExistence type="predicted"/>
<reference evidence="1 2" key="1">
    <citation type="journal article" date="2024" name="Plant Biotechnol. J.">
        <title>Genome and CRISPR/Cas9 system of a widespread forest tree (Populus alba) in the world.</title>
        <authorList>
            <person name="Liu Y.J."/>
            <person name="Jiang P.F."/>
            <person name="Han X.M."/>
            <person name="Li X.Y."/>
            <person name="Wang H.M."/>
            <person name="Wang Y.J."/>
            <person name="Wang X.X."/>
            <person name="Zeng Q.Y."/>
        </authorList>
    </citation>
    <scope>NUCLEOTIDE SEQUENCE [LARGE SCALE GENOMIC DNA]</scope>
    <source>
        <strain evidence="2">cv. PAL-ZL1</strain>
    </source>
</reference>